<dbReference type="Gene3D" id="3.90.1150.10">
    <property type="entry name" value="Aspartate Aminotransferase, domain 1"/>
    <property type="match status" value="1"/>
</dbReference>
<dbReference type="GO" id="GO:0030170">
    <property type="term" value="F:pyridoxal phosphate binding"/>
    <property type="evidence" value="ECO:0007669"/>
    <property type="project" value="InterPro"/>
</dbReference>
<feature type="binding site" evidence="5">
    <location>
        <position position="272"/>
    </location>
    <ligand>
        <name>pyridoxal 5'-phosphate</name>
        <dbReference type="ChEBI" id="CHEBI:597326"/>
    </ligand>
</feature>
<proteinExistence type="inferred from homology"/>
<evidence type="ECO:0000313" key="7">
    <source>
        <dbReference type="Proteomes" id="UP000001520"/>
    </source>
</evidence>
<comment type="pathway">
    <text evidence="5">Amino-acid biosynthesis; L-arginine biosynthesis; N(2)-acetyl-L-ornithine from L-glutamate: step 4/4.</text>
</comment>
<dbReference type="Pfam" id="PF00202">
    <property type="entry name" value="Aminotran_3"/>
    <property type="match status" value="1"/>
</dbReference>
<dbReference type="OrthoDB" id="9801834at2"/>
<comment type="cofactor">
    <cofactor evidence="5">
        <name>pyridoxal 5'-phosphate</name>
        <dbReference type="ChEBI" id="CHEBI:597326"/>
    </cofactor>
    <text evidence="5">Binds 1 pyridoxal phosphate per subunit.</text>
</comment>
<dbReference type="HAMAP" id="MF_01107">
    <property type="entry name" value="ArgD_aminotrans_3"/>
    <property type="match status" value="1"/>
</dbReference>
<dbReference type="Proteomes" id="UP000001520">
    <property type="component" value="Chromosome"/>
</dbReference>
<organism evidence="6 7">
    <name type="scientific">Deferribacter desulfuricans (strain DSM 14783 / JCM 11476 / NBRC 101012 / SSM1)</name>
    <dbReference type="NCBI Taxonomy" id="639282"/>
    <lineage>
        <taxon>Bacteria</taxon>
        <taxon>Pseudomonadati</taxon>
        <taxon>Deferribacterota</taxon>
        <taxon>Deferribacteres</taxon>
        <taxon>Deferribacterales</taxon>
        <taxon>Deferribacteraceae</taxon>
        <taxon>Deferribacter</taxon>
    </lineage>
</organism>
<dbReference type="CDD" id="cd00610">
    <property type="entry name" value="OAT_like"/>
    <property type="match status" value="1"/>
</dbReference>
<dbReference type="eggNOG" id="COG4992">
    <property type="taxonomic scope" value="Bacteria"/>
</dbReference>
<name>D3P8P7_DEFDS</name>
<dbReference type="AlphaFoldDB" id="D3P8P7"/>
<evidence type="ECO:0000256" key="3">
    <source>
        <dbReference type="ARBA" id="ARBA00022679"/>
    </source>
</evidence>
<feature type="binding site" evidence="5">
    <location>
        <position position="271"/>
    </location>
    <ligand>
        <name>N(2)-acetyl-L-ornithine</name>
        <dbReference type="ChEBI" id="CHEBI:57805"/>
    </ligand>
</feature>
<dbReference type="EC" id="2.6.1.11" evidence="5"/>
<comment type="subcellular location">
    <subcellularLocation>
        <location evidence="5">Cytoplasm</location>
    </subcellularLocation>
</comment>
<gene>
    <name evidence="5 6" type="primary">argD</name>
    <name evidence="6" type="ordered locus">DEFDS_1629</name>
</gene>
<evidence type="ECO:0000256" key="2">
    <source>
        <dbReference type="ARBA" id="ARBA00022605"/>
    </source>
</evidence>
<dbReference type="UniPathway" id="UPA00068">
    <property type="reaction ID" value="UER00109"/>
</dbReference>
<dbReference type="PANTHER" id="PTHR11986:SF79">
    <property type="entry name" value="ACETYLORNITHINE AMINOTRANSFERASE, MITOCHONDRIAL"/>
    <property type="match status" value="1"/>
</dbReference>
<dbReference type="PIRSF" id="PIRSF000521">
    <property type="entry name" value="Transaminase_4ab_Lys_Orn"/>
    <property type="match status" value="1"/>
</dbReference>
<keyword evidence="1 5" id="KW-0032">Aminotransferase</keyword>
<dbReference type="GO" id="GO:0042802">
    <property type="term" value="F:identical protein binding"/>
    <property type="evidence" value="ECO:0007669"/>
    <property type="project" value="TreeGrafter"/>
</dbReference>
<dbReference type="InterPro" id="IPR015424">
    <property type="entry name" value="PyrdxlP-dep_Trfase"/>
</dbReference>
<comment type="subunit">
    <text evidence="5">Homodimer.</text>
</comment>
<dbReference type="SUPFAM" id="SSF53383">
    <property type="entry name" value="PLP-dependent transferases"/>
    <property type="match status" value="1"/>
</dbReference>
<comment type="similarity">
    <text evidence="5">Belongs to the class-III pyridoxal-phosphate-dependent aminotransferase family. ArgD subfamily.</text>
</comment>
<feature type="binding site" evidence="5">
    <location>
        <begin position="95"/>
        <end position="96"/>
    </location>
    <ligand>
        <name>pyridoxal 5'-phosphate</name>
        <dbReference type="ChEBI" id="CHEBI:597326"/>
    </ligand>
</feature>
<comment type="miscellaneous">
    <text evidence="5">May also have succinyldiaminopimelate aminotransferase activity, thus carrying out the corresponding step in lysine biosynthesis.</text>
</comment>
<keyword evidence="3 5" id="KW-0808">Transferase</keyword>
<dbReference type="HOGENOM" id="CLU_016922_10_1_0"/>
<dbReference type="InterPro" id="IPR005814">
    <property type="entry name" value="Aminotrans_3"/>
</dbReference>
<dbReference type="GO" id="GO:0006526">
    <property type="term" value="P:L-arginine biosynthetic process"/>
    <property type="evidence" value="ECO:0007669"/>
    <property type="project" value="UniProtKB-UniRule"/>
</dbReference>
<evidence type="ECO:0000256" key="4">
    <source>
        <dbReference type="ARBA" id="ARBA00022898"/>
    </source>
</evidence>
<dbReference type="GO" id="GO:0005737">
    <property type="term" value="C:cytoplasm"/>
    <property type="evidence" value="ECO:0007669"/>
    <property type="project" value="UniProtKB-SubCell"/>
</dbReference>
<dbReference type="InterPro" id="IPR015422">
    <property type="entry name" value="PyrdxlP-dep_Trfase_small"/>
</dbReference>
<dbReference type="KEGG" id="ddf:DEFDS_1629"/>
<evidence type="ECO:0000256" key="5">
    <source>
        <dbReference type="HAMAP-Rule" id="MF_01107"/>
    </source>
</evidence>
<dbReference type="InterPro" id="IPR049704">
    <property type="entry name" value="Aminotrans_3_PPA_site"/>
</dbReference>
<feature type="binding site" evidence="5">
    <location>
        <position position="128"/>
    </location>
    <ligand>
        <name>pyridoxal 5'-phosphate</name>
        <dbReference type="ChEBI" id="CHEBI:597326"/>
    </ligand>
</feature>
<dbReference type="FunFam" id="3.40.640.10:FF:000004">
    <property type="entry name" value="Acetylornithine aminotransferase"/>
    <property type="match status" value="1"/>
</dbReference>
<dbReference type="InterPro" id="IPR004636">
    <property type="entry name" value="AcOrn/SuccOrn_fam"/>
</dbReference>
<keyword evidence="4 5" id="KW-0663">Pyridoxal phosphate</keyword>
<dbReference type="RefSeq" id="WP_013008333.1">
    <property type="nucleotide sequence ID" value="NC_013939.1"/>
</dbReference>
<dbReference type="EMBL" id="AP011529">
    <property type="protein sequence ID" value="BAI81087.1"/>
    <property type="molecule type" value="Genomic_DNA"/>
</dbReference>
<keyword evidence="2 5" id="KW-0028">Amino-acid biosynthesis</keyword>
<dbReference type="Gene3D" id="3.40.640.10">
    <property type="entry name" value="Type I PLP-dependent aspartate aminotransferase-like (Major domain)"/>
    <property type="match status" value="1"/>
</dbReference>
<keyword evidence="5" id="KW-0963">Cytoplasm</keyword>
<dbReference type="InterPro" id="IPR015421">
    <property type="entry name" value="PyrdxlP-dep_Trfase_major"/>
</dbReference>
<dbReference type="NCBIfam" id="NF002325">
    <property type="entry name" value="PRK01278.1"/>
    <property type="match status" value="1"/>
</dbReference>
<dbReference type="InterPro" id="IPR050103">
    <property type="entry name" value="Class-III_PLP-dep_AT"/>
</dbReference>
<comment type="catalytic activity">
    <reaction evidence="5">
        <text>N(2)-acetyl-L-ornithine + 2-oxoglutarate = N-acetyl-L-glutamate 5-semialdehyde + L-glutamate</text>
        <dbReference type="Rhea" id="RHEA:18049"/>
        <dbReference type="ChEBI" id="CHEBI:16810"/>
        <dbReference type="ChEBI" id="CHEBI:29123"/>
        <dbReference type="ChEBI" id="CHEBI:29985"/>
        <dbReference type="ChEBI" id="CHEBI:57805"/>
        <dbReference type="EC" id="2.6.1.11"/>
    </reaction>
</comment>
<reference evidence="6 7" key="1">
    <citation type="journal article" date="2010" name="DNA Res.">
        <title>Bacterial lifestyle in a deep-sea hydrothermal vent chimney revealed by the genome sequence of the thermophilic bacterium Deferribacter desulfuricans SSM1.</title>
        <authorList>
            <person name="Takaki Y."/>
            <person name="Shimamura S."/>
            <person name="Nakagawa S."/>
            <person name="Fukuhara Y."/>
            <person name="Horikawa H."/>
            <person name="Ankai A."/>
            <person name="Harada T."/>
            <person name="Hosoyama A."/>
            <person name="Oguchi A."/>
            <person name="Fukui S."/>
            <person name="Fujita N."/>
            <person name="Takami H."/>
            <person name="Takai K."/>
        </authorList>
    </citation>
    <scope>NUCLEOTIDE SEQUENCE [LARGE SCALE GENOMIC DNA]</scope>
    <source>
        <strain evidence="7">DSM 14783 / JCM 11476 / NBRC 101012 / SSM1</strain>
    </source>
</reference>
<feature type="modified residue" description="N6-(pyridoxal phosphate)lysine" evidence="5">
    <location>
        <position position="243"/>
    </location>
</feature>
<dbReference type="PANTHER" id="PTHR11986">
    <property type="entry name" value="AMINOTRANSFERASE CLASS III"/>
    <property type="match status" value="1"/>
</dbReference>
<feature type="binding site" evidence="5">
    <location>
        <position position="131"/>
    </location>
    <ligand>
        <name>N(2)-acetyl-L-ornithine</name>
        <dbReference type="ChEBI" id="CHEBI:57805"/>
    </ligand>
</feature>
<keyword evidence="7" id="KW-1185">Reference proteome</keyword>
<feature type="binding site" evidence="5">
    <location>
        <begin position="214"/>
        <end position="217"/>
    </location>
    <ligand>
        <name>pyridoxal 5'-phosphate</name>
        <dbReference type="ChEBI" id="CHEBI:597326"/>
    </ligand>
</feature>
<keyword evidence="5" id="KW-0055">Arginine biosynthesis</keyword>
<sequence length="386" mass="42701">MSFVMNTYSRFDLEFVKGDGSYLFDKDGNRYLDFASGIAVTNLGHANKEIAEVICNQAKTLLHTSNLYKISSQEELAEKLSKRGFGGKVFFCNSGAEANEAAIKLAKIYGNKKYDGVRYKIVTMEGSFHGRTYATLSATGQEKVKKGFEPPMDFFVHVPYNDYDSLYNVVKDGDVIAIMLEVIQGEGGLKKADIAYLKNVRELCNRLDILLIFDEVQTGIGRTGKLFAYQHYDVIPDVITLAKGLGNGVPIGAMMAKEQFAEYLSPGTHASTFGGNYLACAVANKVLDLIDDELLQSVQEKGLYLKSKLKEIFSGKGEVRGEGLMLGVALNDVNNMDFINELHKEFMLAVPAGDNVVRLYPPLTVTKEEIDEGITKLEKVINKLWG</sequence>
<protein>
    <recommendedName>
        <fullName evidence="5">Acetylornithine aminotransferase</fullName>
        <shortName evidence="5">ACOAT</shortName>
        <ecNumber evidence="5">2.6.1.11</ecNumber>
    </recommendedName>
</protein>
<dbReference type="STRING" id="639282.DEFDS_1629"/>
<dbReference type="PROSITE" id="PS00600">
    <property type="entry name" value="AA_TRANSFER_CLASS_3"/>
    <property type="match status" value="1"/>
</dbReference>
<accession>D3P8P7</accession>
<evidence type="ECO:0000313" key="6">
    <source>
        <dbReference type="EMBL" id="BAI81087.1"/>
    </source>
</evidence>
<dbReference type="NCBIfam" id="TIGR00707">
    <property type="entry name" value="argD"/>
    <property type="match status" value="1"/>
</dbReference>
<evidence type="ECO:0000256" key="1">
    <source>
        <dbReference type="ARBA" id="ARBA00022576"/>
    </source>
</evidence>
<dbReference type="GO" id="GO:0003992">
    <property type="term" value="F:N2-acetyl-L-ornithine:2-oxoglutarate 5-aminotransferase activity"/>
    <property type="evidence" value="ECO:0007669"/>
    <property type="project" value="UniProtKB-UniRule"/>
</dbReference>